<organism evidence="1 2">
    <name type="scientific">Anatilimnocola aggregata</name>
    <dbReference type="NCBI Taxonomy" id="2528021"/>
    <lineage>
        <taxon>Bacteria</taxon>
        <taxon>Pseudomonadati</taxon>
        <taxon>Planctomycetota</taxon>
        <taxon>Planctomycetia</taxon>
        <taxon>Pirellulales</taxon>
        <taxon>Pirellulaceae</taxon>
        <taxon>Anatilimnocola</taxon>
    </lineage>
</organism>
<dbReference type="PIRSF" id="PIRSF029288">
    <property type="entry name" value="SciE_ImpE"/>
    <property type="match status" value="1"/>
</dbReference>
<dbReference type="SUPFAM" id="SSF144059">
    <property type="entry name" value="ImpE-like"/>
    <property type="match status" value="1"/>
</dbReference>
<dbReference type="InterPro" id="IPR009211">
    <property type="entry name" value="TagJ"/>
</dbReference>
<dbReference type="AlphaFoldDB" id="A0A517Y4W8"/>
<dbReference type="Proteomes" id="UP000315017">
    <property type="component" value="Chromosome"/>
</dbReference>
<dbReference type="Gene3D" id="1.25.40.10">
    <property type="entry name" value="Tetratricopeptide repeat domain"/>
    <property type="match status" value="1"/>
</dbReference>
<keyword evidence="2" id="KW-1185">Reference proteome</keyword>
<evidence type="ECO:0000313" key="2">
    <source>
        <dbReference type="Proteomes" id="UP000315017"/>
    </source>
</evidence>
<protein>
    <submittedName>
        <fullName evidence="1">ImpE protein</fullName>
    </submittedName>
</protein>
<proteinExistence type="predicted"/>
<dbReference type="RefSeq" id="WP_145083958.1">
    <property type="nucleotide sequence ID" value="NZ_CP036274.1"/>
</dbReference>
<reference evidence="1 2" key="1">
    <citation type="submission" date="2019-02" db="EMBL/GenBank/DDBJ databases">
        <title>Deep-cultivation of Planctomycetes and their phenomic and genomic characterization uncovers novel biology.</title>
        <authorList>
            <person name="Wiegand S."/>
            <person name="Jogler M."/>
            <person name="Boedeker C."/>
            <person name="Pinto D."/>
            <person name="Vollmers J."/>
            <person name="Rivas-Marin E."/>
            <person name="Kohn T."/>
            <person name="Peeters S.H."/>
            <person name="Heuer A."/>
            <person name="Rast P."/>
            <person name="Oberbeckmann S."/>
            <person name="Bunk B."/>
            <person name="Jeske O."/>
            <person name="Meyerdierks A."/>
            <person name="Storesund J.E."/>
            <person name="Kallscheuer N."/>
            <person name="Luecker S."/>
            <person name="Lage O.M."/>
            <person name="Pohl T."/>
            <person name="Merkel B.J."/>
            <person name="Hornburger P."/>
            <person name="Mueller R.-W."/>
            <person name="Bruemmer F."/>
            <person name="Labrenz M."/>
            <person name="Spormann A.M."/>
            <person name="Op den Camp H."/>
            <person name="Overmann J."/>
            <person name="Amann R."/>
            <person name="Jetten M.S.M."/>
            <person name="Mascher T."/>
            <person name="Medema M.H."/>
            <person name="Devos D.P."/>
            <person name="Kaster A.-K."/>
            <person name="Ovreas L."/>
            <person name="Rohde M."/>
            <person name="Galperin M.Y."/>
            <person name="Jogler C."/>
        </authorList>
    </citation>
    <scope>NUCLEOTIDE SEQUENCE [LARGE SCALE GENOMIC DNA]</scope>
    <source>
        <strain evidence="1 2">ETA_A8</strain>
    </source>
</reference>
<dbReference type="OrthoDB" id="5416084at2"/>
<dbReference type="InterPro" id="IPR011990">
    <property type="entry name" value="TPR-like_helical_dom_sf"/>
</dbReference>
<dbReference type="KEGG" id="aagg:ETAA8_03390"/>
<name>A0A517Y4W8_9BACT</name>
<sequence>MDAKQAFDAGKLREAIDAQVQKVKGAPGDTRARTFLFELLCFAGEWDRANKQLDALSVQEAGAAWGVSVYQNLLAAEKTRQKVFSEGVKPETFIEQPPFLSLHLDAISRLREGNGAAATALLEQSAALQTPVKGELNGQGVSGLRNADDLLAPILEVMVMRDYVWVPWQQVQSLTVMIPQRPRDLIWAAAKLTLTDGIQRSCYLPALYTGSSAADNDEAKLGRLTEWVGLEGGPARGLGQHLLMVGDGDIGLLEVRTFTAGS</sequence>
<dbReference type="EMBL" id="CP036274">
    <property type="protein sequence ID" value="QDU25275.1"/>
    <property type="molecule type" value="Genomic_DNA"/>
</dbReference>
<evidence type="ECO:0000313" key="1">
    <source>
        <dbReference type="EMBL" id="QDU25275.1"/>
    </source>
</evidence>
<dbReference type="Pfam" id="PF07024">
    <property type="entry name" value="ImpE"/>
    <property type="match status" value="1"/>
</dbReference>
<gene>
    <name evidence="1" type="ORF">ETAA8_03390</name>
</gene>
<accession>A0A517Y4W8</accession>